<dbReference type="InterPro" id="IPR036397">
    <property type="entry name" value="RNaseH_sf"/>
</dbReference>
<dbReference type="InterPro" id="IPR041588">
    <property type="entry name" value="Integrase_H2C2"/>
</dbReference>
<dbReference type="RefSeq" id="XP_049308602.1">
    <property type="nucleotide sequence ID" value="XM_049452645.1"/>
</dbReference>
<dbReference type="Gene3D" id="3.30.420.10">
    <property type="entry name" value="Ribonuclease H-like superfamily/Ribonuclease H"/>
    <property type="match status" value="1"/>
</dbReference>
<protein>
    <submittedName>
        <fullName evidence="4">Uncharacterized protein LOC125777545</fullName>
    </submittedName>
</protein>
<reference evidence="4" key="1">
    <citation type="submission" date="2025-08" db="UniProtKB">
        <authorList>
            <consortium name="RefSeq"/>
        </authorList>
    </citation>
    <scope>IDENTIFICATION</scope>
    <source>
        <tissue evidence="4">Adult</tissue>
    </source>
</reference>
<dbReference type="Pfam" id="PF18701">
    <property type="entry name" value="DUF5641"/>
    <property type="match status" value="1"/>
</dbReference>
<dbReference type="PANTHER" id="PTHR47331:SF1">
    <property type="entry name" value="GAG-LIKE PROTEIN"/>
    <property type="match status" value="1"/>
</dbReference>
<dbReference type="SUPFAM" id="SSF53098">
    <property type="entry name" value="Ribonuclease H-like"/>
    <property type="match status" value="1"/>
</dbReference>
<evidence type="ECO:0000256" key="1">
    <source>
        <dbReference type="SAM" id="MobiDB-lite"/>
    </source>
</evidence>
<dbReference type="Gene3D" id="1.10.340.70">
    <property type="match status" value="1"/>
</dbReference>
<dbReference type="InterPro" id="IPR012337">
    <property type="entry name" value="RNaseH-like_sf"/>
</dbReference>
<gene>
    <name evidence="4" type="primary">LOC125777545</name>
</gene>
<evidence type="ECO:0000313" key="4">
    <source>
        <dbReference type="RefSeq" id="XP_049308602.1"/>
    </source>
</evidence>
<dbReference type="InterPro" id="IPR043502">
    <property type="entry name" value="DNA/RNA_pol_sf"/>
</dbReference>
<dbReference type="Pfam" id="PF03564">
    <property type="entry name" value="DUF1759"/>
    <property type="match status" value="1"/>
</dbReference>
<dbReference type="Pfam" id="PF17921">
    <property type="entry name" value="Integrase_H2C2"/>
    <property type="match status" value="1"/>
</dbReference>
<dbReference type="InterPro" id="IPR008042">
    <property type="entry name" value="Retrotrans_Pao"/>
</dbReference>
<keyword evidence="3" id="KW-1185">Reference proteome</keyword>
<dbReference type="InterPro" id="IPR005312">
    <property type="entry name" value="DUF1759"/>
</dbReference>
<dbReference type="SUPFAM" id="SSF56672">
    <property type="entry name" value="DNA/RNA polymerases"/>
    <property type="match status" value="1"/>
</dbReference>
<evidence type="ECO:0000259" key="2">
    <source>
        <dbReference type="PROSITE" id="PS50994"/>
    </source>
</evidence>
<name>A0ABM3JH97_BACDO</name>
<dbReference type="Pfam" id="PF05380">
    <property type="entry name" value="Peptidase_A17"/>
    <property type="match status" value="1"/>
</dbReference>
<organism evidence="3 4">
    <name type="scientific">Bactrocera dorsalis</name>
    <name type="common">Oriental fruit fly</name>
    <name type="synonym">Dacus dorsalis</name>
    <dbReference type="NCBI Taxonomy" id="27457"/>
    <lineage>
        <taxon>Eukaryota</taxon>
        <taxon>Metazoa</taxon>
        <taxon>Ecdysozoa</taxon>
        <taxon>Arthropoda</taxon>
        <taxon>Hexapoda</taxon>
        <taxon>Insecta</taxon>
        <taxon>Pterygota</taxon>
        <taxon>Neoptera</taxon>
        <taxon>Endopterygota</taxon>
        <taxon>Diptera</taxon>
        <taxon>Brachycera</taxon>
        <taxon>Muscomorpha</taxon>
        <taxon>Tephritoidea</taxon>
        <taxon>Tephritidae</taxon>
        <taxon>Bactrocera</taxon>
        <taxon>Bactrocera</taxon>
    </lineage>
</organism>
<feature type="region of interest" description="Disordered" evidence="1">
    <location>
        <begin position="1648"/>
        <end position="1667"/>
    </location>
</feature>
<accession>A0ABM3JH97</accession>
<sequence>MPIVLEQQPLAVQVNMPYQQHDLKNTWGNFDGTLTMWPGFRDRFSAAIHENRNVSPAFKFSYLKKSLVGGAAQTLGEWQLTDDNYIEAWDRLKQLYDRKYPICREHLRQFNRLPVIGGVPRADELQRMSNVTHEVLRQLRAQGVPVESWDMIIVHTLHELQRETETPTVKQMLDFLDRQAAALDNVTDARYSRSQDVKVVFNNDRNTGGKREREAKGENFHQSRSLGKRSFPCISCDGDHPLWTCDDFIALNLRSREEFVRRNNICQNCFKKGHGAGNCFQKGCSRCPGQTKHNSLLCPIREVVKQALTVKVDEPYRRRKLKGKCEATSTKRRRSAEIGYAHPVQSNIAEDIVAINEEIKIVDMQMSLLDKQEQLSKRRKSLRGIEQNSNDKIEKEINSNVDYSTSFIFNLDSRPALLSTISVRLEANGHVFGPVRALLDCGAQLNFVAASLSDRYQFPILPTSRKMVGIEGKSFGVNRRTVLKIRPWFQSNGYIDEEFWILPKENNWQPILPNADCKLEPASVSFSVPLADPHYWEPGIVQVVLNVKTFAKILIAVHSHNSDGMVYLETHLRMVVCGAHERQSSIETGNSMSYICCTSIEELGELVRRFWQLDQVATFYKRTEEEESVEKIFAETYSRDPTGRFVVSIPLRENIGDIGASREIALRRFMFLEKRFDKNPELKKQYVDFMREYETSGHMELVSRAAKPGDLVYHIPHHCVTKKFRVVFDASCRTDKGISLNEVQMLGEKLQRDLAEIVLRFRRHKIGIIGDIQKMFRQVRIVQSQWDLQRIFWRESTSEPIREYWLKVVTYGMTSSAFNDVRAVIQCARDAAKDFPDASKVIENDLYMDDCASGSRSESEAIKLAKDIDHVLKGGGFEMKKWKSNSKKLIEQMRFGEEEASFMFVDDEKASVLGLKWKINQDQFTFVVKTPELEGVITKRKILGCVAQLYDPNGFISPVTILGKILIQDLWRIGLDWDEPVPEEIGTRFKNYWKDIRLLENFTLDRWIGTDTDGKTEIHGFSDASTTAYGAVIYIRKVQGDGQVKITLLVSKTRVAPMKTVTVPRLELAAAELLSRLLVYVMGAMEFTEVDYTLWTDSQVVLYWIKKIPRNLKTFVANRVSSIQTNTDVKKWRYVNTKDNPADLLSRGMNPSEIVHEDLWVQGPNWLSLAPEKWPQCVFLPNTVGEAEVELRAFAVTDFEDSIHITMRTDRNRVALIEYVDKLQRALDIVAYLFKFISNVKVRLAVRRSKRREKLHLVPDNEHRAKGMKFLLRQEQEQYYNKEITNLEVGRRIPEKSKIESLKPVMMNGLLRVHGRLKNSNLEESMRHPVIVPDGSRLAWLIMDHARSETKHGGVEIMMQFIRQNYWIPRLRSALRKYLHRCVICVRHNHRTEIQMMADLPPDRVRAGKPFLHTGVDYAGPMEIKMIDRDGNQLIKQKVWIAVFVCLKTRAVHLDVVTDLTSVAFIACYERFIARRGRCERIYSDNGTAFVGAAREIRKATEVWYQKEVFQHLSGKGTEWRFMTPAAPHQGGIYEAAVKSMKYHLIRTIGIRVLSFEQLSTLLTQIEAILNSRPLHPLNDDPADFQVLTPGHLLIGEPLVLPLPFAIPEGSAAKGIKQWKERQAIIKAFWVRWQNEYLTTLQERKKWRRESERTQAQSATRNRIRLK</sequence>
<dbReference type="GeneID" id="125777545"/>
<dbReference type="PANTHER" id="PTHR47331">
    <property type="entry name" value="PHD-TYPE DOMAIN-CONTAINING PROTEIN"/>
    <property type="match status" value="1"/>
</dbReference>
<dbReference type="PROSITE" id="PS50994">
    <property type="entry name" value="INTEGRASE"/>
    <property type="match status" value="1"/>
</dbReference>
<dbReference type="InterPro" id="IPR001584">
    <property type="entry name" value="Integrase_cat-core"/>
</dbReference>
<feature type="compositionally biased region" description="Basic and acidic residues" evidence="1">
    <location>
        <begin position="207"/>
        <end position="221"/>
    </location>
</feature>
<evidence type="ECO:0000313" key="3">
    <source>
        <dbReference type="Proteomes" id="UP001652620"/>
    </source>
</evidence>
<feature type="domain" description="Integrase catalytic" evidence="2">
    <location>
        <begin position="1406"/>
        <end position="1598"/>
    </location>
</feature>
<dbReference type="Proteomes" id="UP001652620">
    <property type="component" value="Chromosome 3"/>
</dbReference>
<proteinExistence type="predicted"/>
<dbReference type="InterPro" id="IPR040676">
    <property type="entry name" value="DUF5641"/>
</dbReference>
<feature type="region of interest" description="Disordered" evidence="1">
    <location>
        <begin position="203"/>
        <end position="223"/>
    </location>
</feature>